<evidence type="ECO:0000256" key="7">
    <source>
        <dbReference type="ARBA" id="ARBA00022833"/>
    </source>
</evidence>
<dbReference type="SMART" id="SM00317">
    <property type="entry name" value="SET"/>
    <property type="match status" value="1"/>
</dbReference>
<dbReference type="Proteomes" id="UP000008141">
    <property type="component" value="Unassembled WGS sequence"/>
</dbReference>
<keyword evidence="7" id="KW-0862">Zinc</keyword>
<dbReference type="KEGG" id="cvr:CHLNCDRAFT_137958"/>
<dbReference type="GO" id="GO:0008168">
    <property type="term" value="F:methyltransferase activity"/>
    <property type="evidence" value="ECO:0007669"/>
    <property type="project" value="UniProtKB-KW"/>
</dbReference>
<keyword evidence="3" id="KW-0489">Methyltransferase</keyword>
<accession>E1Z4Y1</accession>
<name>E1Z4Y1_CHLVA</name>
<dbReference type="Pfam" id="PF00856">
    <property type="entry name" value="SET"/>
    <property type="match status" value="1"/>
</dbReference>
<keyword evidence="5" id="KW-0949">S-adenosyl-L-methionine</keyword>
<dbReference type="PANTHER" id="PTHR46223:SF3">
    <property type="entry name" value="HISTONE-LYSINE N-METHYLTRANSFERASE SET-23"/>
    <property type="match status" value="1"/>
</dbReference>
<comment type="subcellular location">
    <subcellularLocation>
        <location evidence="1">Chromosome</location>
    </subcellularLocation>
</comment>
<dbReference type="GeneID" id="17358824"/>
<dbReference type="PANTHER" id="PTHR46223">
    <property type="entry name" value="HISTONE-LYSINE N-METHYLTRANSFERASE SUV39H"/>
    <property type="match status" value="1"/>
</dbReference>
<evidence type="ECO:0000313" key="10">
    <source>
        <dbReference type="Proteomes" id="UP000008141"/>
    </source>
</evidence>
<dbReference type="OrthoDB" id="5792673at2759"/>
<dbReference type="eggNOG" id="KOG1082">
    <property type="taxonomic scope" value="Eukaryota"/>
</dbReference>
<dbReference type="GO" id="GO:0005694">
    <property type="term" value="C:chromosome"/>
    <property type="evidence" value="ECO:0007669"/>
    <property type="project" value="UniProtKB-SubCell"/>
</dbReference>
<dbReference type="PROSITE" id="PS50280">
    <property type="entry name" value="SET"/>
    <property type="match status" value="1"/>
</dbReference>
<evidence type="ECO:0000256" key="3">
    <source>
        <dbReference type="ARBA" id="ARBA00022603"/>
    </source>
</evidence>
<evidence type="ECO:0000313" key="9">
    <source>
        <dbReference type="EMBL" id="EFN59137.1"/>
    </source>
</evidence>
<dbReference type="RefSeq" id="XP_005851239.1">
    <property type="nucleotide sequence ID" value="XM_005851177.1"/>
</dbReference>
<dbReference type="Gene3D" id="2.170.270.10">
    <property type="entry name" value="SET domain"/>
    <property type="match status" value="1"/>
</dbReference>
<dbReference type="InterPro" id="IPR046341">
    <property type="entry name" value="SET_dom_sf"/>
</dbReference>
<dbReference type="InterPro" id="IPR050973">
    <property type="entry name" value="H3K9_Histone-Lys_N-MTase"/>
</dbReference>
<dbReference type="GO" id="GO:0032259">
    <property type="term" value="P:methylation"/>
    <property type="evidence" value="ECO:0007669"/>
    <property type="project" value="UniProtKB-KW"/>
</dbReference>
<evidence type="ECO:0000256" key="5">
    <source>
        <dbReference type="ARBA" id="ARBA00022691"/>
    </source>
</evidence>
<proteinExistence type="predicted"/>
<evidence type="ECO:0000256" key="1">
    <source>
        <dbReference type="ARBA" id="ARBA00004286"/>
    </source>
</evidence>
<evidence type="ECO:0000256" key="6">
    <source>
        <dbReference type="ARBA" id="ARBA00022723"/>
    </source>
</evidence>
<evidence type="ECO:0000256" key="4">
    <source>
        <dbReference type="ARBA" id="ARBA00022679"/>
    </source>
</evidence>
<keyword evidence="6" id="KW-0479">Metal-binding</keyword>
<evidence type="ECO:0000256" key="2">
    <source>
        <dbReference type="ARBA" id="ARBA00022454"/>
    </source>
</evidence>
<protein>
    <recommendedName>
        <fullName evidence="8">SET domain-containing protein</fullName>
    </recommendedName>
</protein>
<reference evidence="9 10" key="1">
    <citation type="journal article" date="2010" name="Plant Cell">
        <title>The Chlorella variabilis NC64A genome reveals adaptation to photosymbiosis, coevolution with viruses, and cryptic sex.</title>
        <authorList>
            <person name="Blanc G."/>
            <person name="Duncan G."/>
            <person name="Agarkova I."/>
            <person name="Borodovsky M."/>
            <person name="Gurnon J."/>
            <person name="Kuo A."/>
            <person name="Lindquist E."/>
            <person name="Lucas S."/>
            <person name="Pangilinan J."/>
            <person name="Polle J."/>
            <person name="Salamov A."/>
            <person name="Terry A."/>
            <person name="Yamada T."/>
            <person name="Dunigan D.D."/>
            <person name="Grigoriev I.V."/>
            <person name="Claverie J.M."/>
            <person name="Van Etten J.L."/>
        </authorList>
    </citation>
    <scope>NUCLEOTIDE SEQUENCE [LARGE SCALE GENOMIC DNA]</scope>
    <source>
        <strain evidence="9 10">NC64A</strain>
    </source>
</reference>
<dbReference type="STRING" id="554065.E1Z4Y1"/>
<dbReference type="SUPFAM" id="SSF82199">
    <property type="entry name" value="SET domain"/>
    <property type="match status" value="1"/>
</dbReference>
<feature type="domain" description="SET" evidence="8">
    <location>
        <begin position="44"/>
        <end position="184"/>
    </location>
</feature>
<dbReference type="InterPro" id="IPR001214">
    <property type="entry name" value="SET_dom"/>
</dbReference>
<dbReference type="InParanoid" id="E1Z4Y1"/>
<keyword evidence="4" id="KW-0808">Transferase</keyword>
<dbReference type="EMBL" id="GL433836">
    <property type="protein sequence ID" value="EFN59137.1"/>
    <property type="molecule type" value="Genomic_DNA"/>
</dbReference>
<evidence type="ECO:0000259" key="8">
    <source>
        <dbReference type="PROSITE" id="PS50280"/>
    </source>
</evidence>
<dbReference type="AlphaFoldDB" id="E1Z4Y1"/>
<dbReference type="GO" id="GO:0046872">
    <property type="term" value="F:metal ion binding"/>
    <property type="evidence" value="ECO:0007669"/>
    <property type="project" value="UniProtKB-KW"/>
</dbReference>
<gene>
    <name evidence="9" type="ORF">CHLNCDRAFT_137958</name>
</gene>
<keyword evidence="10" id="KW-1185">Reference proteome</keyword>
<sequence length="191" mass="20524">MLPFEIENLVDEEAGPPGFLWMDECDPAAVDDRMPDHAGCFGGCGLVLSSAGSQQPAVTLQKRSGKGWGVYADEPLPAGSLLGQYGGEYISNAEAQRRLKEYDTSGGGHALLVLREWLPSGTAAIRLNIDATRRGNLARFFNHSCDGGNLQLLLARHTGCLLPRVVFVTSRAVQQGEELTCPRGAPLPYVN</sequence>
<organism evidence="10">
    <name type="scientific">Chlorella variabilis</name>
    <name type="common">Green alga</name>
    <dbReference type="NCBI Taxonomy" id="554065"/>
    <lineage>
        <taxon>Eukaryota</taxon>
        <taxon>Viridiplantae</taxon>
        <taxon>Chlorophyta</taxon>
        <taxon>core chlorophytes</taxon>
        <taxon>Trebouxiophyceae</taxon>
        <taxon>Chlorellales</taxon>
        <taxon>Chlorellaceae</taxon>
        <taxon>Chlorella clade</taxon>
        <taxon>Chlorella</taxon>
    </lineage>
</organism>
<keyword evidence="2" id="KW-0158">Chromosome</keyword>